<name>A0A2W5UDU4_CERSP</name>
<dbReference type="GO" id="GO:0005829">
    <property type="term" value="C:cytosol"/>
    <property type="evidence" value="ECO:0007669"/>
    <property type="project" value="TreeGrafter"/>
</dbReference>
<dbReference type="Gene3D" id="4.10.430.10">
    <property type="entry name" value="Histone-like protein H-NS, C-terminal domain"/>
    <property type="match status" value="1"/>
</dbReference>
<feature type="region of interest" description="Disordered" evidence="5">
    <location>
        <begin position="52"/>
        <end position="73"/>
    </location>
</feature>
<accession>A0A2W5UDU4</accession>
<sequence length="100" mass="11012">MSLAELKTLQKAVAKTIEGYEDRKRSEALLAIEAKAREFGFSLTDLLGESSGTVRRKRSPAVPRYRHPENPAITWSGRGRKPAWFQAAIEAGNSPDSLAV</sequence>
<evidence type="ECO:0000313" key="8">
    <source>
        <dbReference type="Proteomes" id="UP000248975"/>
    </source>
</evidence>
<evidence type="ECO:0000256" key="5">
    <source>
        <dbReference type="SAM" id="MobiDB-lite"/>
    </source>
</evidence>
<dbReference type="AlphaFoldDB" id="A0A2W5UDU4"/>
<keyword evidence="4" id="KW-0238">DNA-binding</keyword>
<dbReference type="Pfam" id="PF00816">
    <property type="entry name" value="Histone_HNS"/>
    <property type="match status" value="1"/>
</dbReference>
<dbReference type="GO" id="GO:0000976">
    <property type="term" value="F:transcription cis-regulatory region binding"/>
    <property type="evidence" value="ECO:0007669"/>
    <property type="project" value="TreeGrafter"/>
</dbReference>
<dbReference type="GO" id="GO:0003680">
    <property type="term" value="F:minor groove of adenine-thymine-rich DNA binding"/>
    <property type="evidence" value="ECO:0007669"/>
    <property type="project" value="TreeGrafter"/>
</dbReference>
<dbReference type="SUPFAM" id="SSF81273">
    <property type="entry name" value="H-NS histone-like proteins"/>
    <property type="match status" value="1"/>
</dbReference>
<evidence type="ECO:0000256" key="4">
    <source>
        <dbReference type="ARBA" id="ARBA00023125"/>
    </source>
</evidence>
<dbReference type="GO" id="GO:0032993">
    <property type="term" value="C:protein-DNA complex"/>
    <property type="evidence" value="ECO:0007669"/>
    <property type="project" value="TreeGrafter"/>
</dbReference>
<proteinExistence type="inferred from homology"/>
<dbReference type="GO" id="GO:0001217">
    <property type="term" value="F:DNA-binding transcription repressor activity"/>
    <property type="evidence" value="ECO:0007669"/>
    <property type="project" value="TreeGrafter"/>
</dbReference>
<dbReference type="PANTHER" id="PTHR38097">
    <property type="match status" value="1"/>
</dbReference>
<protein>
    <submittedName>
        <fullName evidence="7">Transcriptional regulator</fullName>
    </submittedName>
</protein>
<dbReference type="InterPro" id="IPR037150">
    <property type="entry name" value="H-NS_C_dom_sf"/>
</dbReference>
<comment type="caution">
    <text evidence="7">The sequence shown here is derived from an EMBL/GenBank/DDBJ whole genome shotgun (WGS) entry which is preliminary data.</text>
</comment>
<dbReference type="GO" id="GO:0009295">
    <property type="term" value="C:nucleoid"/>
    <property type="evidence" value="ECO:0007669"/>
    <property type="project" value="UniProtKB-SubCell"/>
</dbReference>
<comment type="subcellular location">
    <subcellularLocation>
        <location evidence="1">Cytoplasm</location>
        <location evidence="1">Nucleoid</location>
    </subcellularLocation>
</comment>
<reference evidence="7 8" key="1">
    <citation type="submission" date="2017-08" db="EMBL/GenBank/DDBJ databases">
        <title>Infants hospitalized years apart are colonized by the same room-sourced microbial strains.</title>
        <authorList>
            <person name="Brooks B."/>
            <person name="Olm M.R."/>
            <person name="Firek B.A."/>
            <person name="Baker R."/>
            <person name="Thomas B.C."/>
            <person name="Morowitz M.J."/>
            <person name="Banfield J.F."/>
        </authorList>
    </citation>
    <scope>NUCLEOTIDE SEQUENCE [LARGE SCALE GENOMIC DNA]</scope>
    <source>
        <strain evidence="7">S2_003_000_R2_11</strain>
    </source>
</reference>
<evidence type="ECO:0000256" key="2">
    <source>
        <dbReference type="ARBA" id="ARBA00010610"/>
    </source>
</evidence>
<evidence type="ECO:0000256" key="3">
    <source>
        <dbReference type="ARBA" id="ARBA00022490"/>
    </source>
</evidence>
<dbReference type="InterPro" id="IPR027444">
    <property type="entry name" value="H-NS_C_dom"/>
</dbReference>
<evidence type="ECO:0000256" key="1">
    <source>
        <dbReference type="ARBA" id="ARBA00004453"/>
    </source>
</evidence>
<gene>
    <name evidence="7" type="ORF">DI533_17240</name>
</gene>
<dbReference type="Proteomes" id="UP000248975">
    <property type="component" value="Unassembled WGS sequence"/>
</dbReference>
<feature type="domain" description="DNA-binding protein H-NS-like C-terminal" evidence="6">
    <location>
        <begin position="55"/>
        <end position="100"/>
    </location>
</feature>
<evidence type="ECO:0000259" key="6">
    <source>
        <dbReference type="SMART" id="SM00528"/>
    </source>
</evidence>
<comment type="similarity">
    <text evidence="2">Belongs to the histone-like protein H-NS family.</text>
</comment>
<keyword evidence="3" id="KW-0963">Cytoplasm</keyword>
<dbReference type="PANTHER" id="PTHR38097:SF2">
    <property type="entry name" value="DNA-BINDING PROTEIN STPA"/>
    <property type="match status" value="1"/>
</dbReference>
<dbReference type="SMART" id="SM00528">
    <property type="entry name" value="HNS"/>
    <property type="match status" value="1"/>
</dbReference>
<dbReference type="EMBL" id="QFQS01000004">
    <property type="protein sequence ID" value="PZQ96180.1"/>
    <property type="molecule type" value="Genomic_DNA"/>
</dbReference>
<dbReference type="GO" id="GO:0003681">
    <property type="term" value="F:bent DNA binding"/>
    <property type="evidence" value="ECO:0007669"/>
    <property type="project" value="TreeGrafter"/>
</dbReference>
<organism evidence="7 8">
    <name type="scientific">Cereibacter sphaeroides</name>
    <name type="common">Rhodobacter sphaeroides</name>
    <dbReference type="NCBI Taxonomy" id="1063"/>
    <lineage>
        <taxon>Bacteria</taxon>
        <taxon>Pseudomonadati</taxon>
        <taxon>Pseudomonadota</taxon>
        <taxon>Alphaproteobacteria</taxon>
        <taxon>Rhodobacterales</taxon>
        <taxon>Paracoccaceae</taxon>
        <taxon>Cereibacter</taxon>
    </lineage>
</organism>
<evidence type="ECO:0000313" key="7">
    <source>
        <dbReference type="EMBL" id="PZQ96180.1"/>
    </source>
</evidence>